<reference evidence="1 2" key="1">
    <citation type="journal article" date="2019" name="Sci. Rep.">
        <title>Orb-weaving spider Araneus ventricosus genome elucidates the spidroin gene catalogue.</title>
        <authorList>
            <person name="Kono N."/>
            <person name="Nakamura H."/>
            <person name="Ohtoshi R."/>
            <person name="Moran D.A.P."/>
            <person name="Shinohara A."/>
            <person name="Yoshida Y."/>
            <person name="Fujiwara M."/>
            <person name="Mori M."/>
            <person name="Tomita M."/>
            <person name="Arakawa K."/>
        </authorList>
    </citation>
    <scope>NUCLEOTIDE SEQUENCE [LARGE SCALE GENOMIC DNA]</scope>
</reference>
<proteinExistence type="predicted"/>
<accession>A0A4Y2PBV7</accession>
<sequence>MSANLSVQKYSSHLTEDHSLFIETPNGLTPEATVTAIKKHQISKVSLLQLSPAVEPQTKHRNEGELSKPFCFPAKFPNLSLLVKKGKVAVQAAGELTGVNSWLLYEVIPLCPTKIPESTQFPLHVTESRNSQEKHYLGPVSAKPSVCLNFLVVQLHAQREVFLMF</sequence>
<dbReference type="AlphaFoldDB" id="A0A4Y2PBV7"/>
<dbReference type="Proteomes" id="UP000499080">
    <property type="component" value="Unassembled WGS sequence"/>
</dbReference>
<keyword evidence="2" id="KW-1185">Reference proteome</keyword>
<organism evidence="1 2">
    <name type="scientific">Araneus ventricosus</name>
    <name type="common">Orbweaver spider</name>
    <name type="synonym">Epeira ventricosa</name>
    <dbReference type="NCBI Taxonomy" id="182803"/>
    <lineage>
        <taxon>Eukaryota</taxon>
        <taxon>Metazoa</taxon>
        <taxon>Ecdysozoa</taxon>
        <taxon>Arthropoda</taxon>
        <taxon>Chelicerata</taxon>
        <taxon>Arachnida</taxon>
        <taxon>Araneae</taxon>
        <taxon>Araneomorphae</taxon>
        <taxon>Entelegynae</taxon>
        <taxon>Araneoidea</taxon>
        <taxon>Araneidae</taxon>
        <taxon>Araneus</taxon>
    </lineage>
</organism>
<dbReference type="EMBL" id="BGPR01010687">
    <property type="protein sequence ID" value="GBN47486.1"/>
    <property type="molecule type" value="Genomic_DNA"/>
</dbReference>
<evidence type="ECO:0000313" key="1">
    <source>
        <dbReference type="EMBL" id="GBN47486.1"/>
    </source>
</evidence>
<gene>
    <name evidence="1" type="ORF">AVEN_75449_1</name>
</gene>
<protein>
    <submittedName>
        <fullName evidence="1">Uncharacterized protein</fullName>
    </submittedName>
</protein>
<evidence type="ECO:0000313" key="2">
    <source>
        <dbReference type="Proteomes" id="UP000499080"/>
    </source>
</evidence>
<comment type="caution">
    <text evidence="1">The sequence shown here is derived from an EMBL/GenBank/DDBJ whole genome shotgun (WGS) entry which is preliminary data.</text>
</comment>
<name>A0A4Y2PBV7_ARAVE</name>